<reference evidence="2" key="1">
    <citation type="submission" date="2022-10" db="EMBL/GenBank/DDBJ databases">
        <title>Tapping the CABI collections for fungal endophytes: first genome assemblies for Collariella, Neodidymelliopsis, Ascochyta clinopodiicola, Didymella pomorum, Didymosphaeria variabile, Neocosmospora piperis and Neocucurbitaria cava.</title>
        <authorList>
            <person name="Hill R."/>
        </authorList>
    </citation>
    <scope>NUCLEOTIDE SEQUENCE</scope>
    <source>
        <strain evidence="2">IMI 356814</strain>
    </source>
</reference>
<keyword evidence="3" id="KW-1185">Reference proteome</keyword>
<gene>
    <name evidence="2" type="ORF">N0V83_006097</name>
</gene>
<comment type="caution">
    <text evidence="2">The sequence shown here is derived from an EMBL/GenBank/DDBJ whole genome shotgun (WGS) entry which is preliminary data.</text>
</comment>
<evidence type="ECO:0000256" key="1">
    <source>
        <dbReference type="SAM" id="MobiDB-lite"/>
    </source>
</evidence>
<sequence length="133" mass="15169">MEPQRPPVPYPATYSQQSQQYYPPSPNTPLDEYNYVYNEKDAYEPQQSIRTGRGSKSSNCRGRDSQAYLDPEKHGSASSQGRSSRNRAASGLDPDAVVYDQGEYHEKGPEEKVCRLLVSNQHMKSFRHHLTLF</sequence>
<feature type="compositionally biased region" description="Polar residues" evidence="1">
    <location>
        <begin position="45"/>
        <end position="60"/>
    </location>
</feature>
<dbReference type="EMBL" id="JAPEUY010000010">
    <property type="protein sequence ID" value="KAJ4369015.1"/>
    <property type="molecule type" value="Genomic_DNA"/>
</dbReference>
<dbReference type="Proteomes" id="UP001140560">
    <property type="component" value="Unassembled WGS sequence"/>
</dbReference>
<name>A0A9W9CLN0_9PLEO</name>
<evidence type="ECO:0000313" key="3">
    <source>
        <dbReference type="Proteomes" id="UP001140560"/>
    </source>
</evidence>
<protein>
    <submittedName>
        <fullName evidence="2">Uncharacterized protein</fullName>
    </submittedName>
</protein>
<organism evidence="2 3">
    <name type="scientific">Neocucurbitaria cava</name>
    <dbReference type="NCBI Taxonomy" id="798079"/>
    <lineage>
        <taxon>Eukaryota</taxon>
        <taxon>Fungi</taxon>
        <taxon>Dikarya</taxon>
        <taxon>Ascomycota</taxon>
        <taxon>Pezizomycotina</taxon>
        <taxon>Dothideomycetes</taxon>
        <taxon>Pleosporomycetidae</taxon>
        <taxon>Pleosporales</taxon>
        <taxon>Pleosporineae</taxon>
        <taxon>Cucurbitariaceae</taxon>
        <taxon>Neocucurbitaria</taxon>
    </lineage>
</organism>
<evidence type="ECO:0000313" key="2">
    <source>
        <dbReference type="EMBL" id="KAJ4369015.1"/>
    </source>
</evidence>
<feature type="compositionally biased region" description="Polar residues" evidence="1">
    <location>
        <begin position="76"/>
        <end position="87"/>
    </location>
</feature>
<feature type="compositionally biased region" description="Pro residues" evidence="1">
    <location>
        <begin position="1"/>
        <end position="10"/>
    </location>
</feature>
<accession>A0A9W9CLN0</accession>
<dbReference type="AlphaFoldDB" id="A0A9W9CLN0"/>
<proteinExistence type="predicted"/>
<feature type="region of interest" description="Disordered" evidence="1">
    <location>
        <begin position="1"/>
        <end position="97"/>
    </location>
</feature>
<dbReference type="OrthoDB" id="5420214at2759"/>